<dbReference type="Gene3D" id="3.40.50.11840">
    <property type="entry name" value="Diphthamide synthesis DPH1/DPH2 domain 1"/>
    <property type="match status" value="1"/>
</dbReference>
<dbReference type="EMBL" id="FN648531">
    <property type="protein sequence ID" value="CBJ26511.1"/>
    <property type="molecule type" value="Genomic_DNA"/>
</dbReference>
<comment type="cofactor">
    <cofactor evidence="1">
        <name>[4Fe-4S] cluster</name>
        <dbReference type="ChEBI" id="CHEBI:49883"/>
    </cofactor>
</comment>
<dbReference type="PANTHER" id="PTHR10762:SF2">
    <property type="entry name" value="2-(3-AMINO-3-CARBOXYPROPYL)HISTIDINE SYNTHASE SUBUNIT 2"/>
    <property type="match status" value="1"/>
</dbReference>
<dbReference type="GO" id="GO:0046872">
    <property type="term" value="F:metal ion binding"/>
    <property type="evidence" value="ECO:0007669"/>
    <property type="project" value="UniProtKB-KW"/>
</dbReference>
<dbReference type="InParanoid" id="D7FY72"/>
<dbReference type="EMBL" id="FN649750">
    <property type="protein sequence ID" value="CBJ26511.1"/>
    <property type="molecule type" value="Genomic_DNA"/>
</dbReference>
<evidence type="ECO:0000256" key="3">
    <source>
        <dbReference type="ARBA" id="ARBA00006179"/>
    </source>
</evidence>
<feature type="compositionally biased region" description="Polar residues" evidence="7">
    <location>
        <begin position="445"/>
        <end position="455"/>
    </location>
</feature>
<evidence type="ECO:0000313" key="9">
    <source>
        <dbReference type="Proteomes" id="UP000002630"/>
    </source>
</evidence>
<feature type="region of interest" description="Disordered" evidence="7">
    <location>
        <begin position="196"/>
        <end position="235"/>
    </location>
</feature>
<dbReference type="OrthoDB" id="449241at2759"/>
<dbReference type="STRING" id="2880.D7FY72"/>
<dbReference type="Gene3D" id="3.40.50.11860">
    <property type="entry name" value="Diphthamide synthesis DPH1/DPH2 domain 3"/>
    <property type="match status" value="1"/>
</dbReference>
<reference evidence="8 9" key="1">
    <citation type="journal article" date="2010" name="Nature">
        <title>The Ectocarpus genome and the independent evolution of multicellularity in brown algae.</title>
        <authorList>
            <person name="Cock J.M."/>
            <person name="Sterck L."/>
            <person name="Rouze P."/>
            <person name="Scornet D."/>
            <person name="Allen A.E."/>
            <person name="Amoutzias G."/>
            <person name="Anthouard V."/>
            <person name="Artiguenave F."/>
            <person name="Aury J.M."/>
            <person name="Badger J.H."/>
            <person name="Beszteri B."/>
            <person name="Billiau K."/>
            <person name="Bonnet E."/>
            <person name="Bothwell J.H."/>
            <person name="Bowler C."/>
            <person name="Boyen C."/>
            <person name="Brownlee C."/>
            <person name="Carrano C.J."/>
            <person name="Charrier B."/>
            <person name="Cho G.Y."/>
            <person name="Coelho S.M."/>
            <person name="Collen J."/>
            <person name="Corre E."/>
            <person name="Da Silva C."/>
            <person name="Delage L."/>
            <person name="Delaroque N."/>
            <person name="Dittami S.M."/>
            <person name="Doulbeau S."/>
            <person name="Elias M."/>
            <person name="Farnham G."/>
            <person name="Gachon C.M."/>
            <person name="Gschloessl B."/>
            <person name="Heesch S."/>
            <person name="Jabbari K."/>
            <person name="Jubin C."/>
            <person name="Kawai H."/>
            <person name="Kimura K."/>
            <person name="Kloareg B."/>
            <person name="Kupper F.C."/>
            <person name="Lang D."/>
            <person name="Le Bail A."/>
            <person name="Leblanc C."/>
            <person name="Lerouge P."/>
            <person name="Lohr M."/>
            <person name="Lopez P.J."/>
            <person name="Martens C."/>
            <person name="Maumus F."/>
            <person name="Michel G."/>
            <person name="Miranda-Saavedra D."/>
            <person name="Morales J."/>
            <person name="Moreau H."/>
            <person name="Motomura T."/>
            <person name="Nagasato C."/>
            <person name="Napoli C.A."/>
            <person name="Nelson D.R."/>
            <person name="Nyvall-Collen P."/>
            <person name="Peters A.F."/>
            <person name="Pommier C."/>
            <person name="Potin P."/>
            <person name="Poulain J."/>
            <person name="Quesneville H."/>
            <person name="Read B."/>
            <person name="Rensing S.A."/>
            <person name="Ritter A."/>
            <person name="Rousvoal S."/>
            <person name="Samanta M."/>
            <person name="Samson G."/>
            <person name="Schroeder D.C."/>
            <person name="Segurens B."/>
            <person name="Strittmatter M."/>
            <person name="Tonon T."/>
            <person name="Tregear J.W."/>
            <person name="Valentin K."/>
            <person name="von Dassow P."/>
            <person name="Yamagishi T."/>
            <person name="Van de Peer Y."/>
            <person name="Wincker P."/>
        </authorList>
    </citation>
    <scope>NUCLEOTIDE SEQUENCE [LARGE SCALE GENOMIC DNA]</scope>
    <source>
        <strain evidence="9">Ec32 / CCAP1310/4</strain>
    </source>
</reference>
<evidence type="ECO:0000256" key="2">
    <source>
        <dbReference type="ARBA" id="ARBA00005156"/>
    </source>
</evidence>
<dbReference type="InterPro" id="IPR016435">
    <property type="entry name" value="DPH1/DPH2"/>
</dbReference>
<feature type="region of interest" description="Disordered" evidence="7">
    <location>
        <begin position="303"/>
        <end position="456"/>
    </location>
</feature>
<evidence type="ECO:0000256" key="4">
    <source>
        <dbReference type="ARBA" id="ARBA00022723"/>
    </source>
</evidence>
<dbReference type="eggNOG" id="KOG2648">
    <property type="taxonomic scope" value="Eukaryota"/>
</dbReference>
<protein>
    <recommendedName>
        <fullName evidence="10">2-(3-amino-3-carboxypropyl)histidine synthase</fullName>
    </recommendedName>
</protein>
<feature type="compositionally biased region" description="Low complexity" evidence="7">
    <location>
        <begin position="196"/>
        <end position="210"/>
    </location>
</feature>
<evidence type="ECO:0000256" key="6">
    <source>
        <dbReference type="ARBA" id="ARBA00023014"/>
    </source>
</evidence>
<dbReference type="OMA" id="WRMEREE"/>
<feature type="compositionally biased region" description="Basic and acidic residues" evidence="7">
    <location>
        <begin position="327"/>
        <end position="342"/>
    </location>
</feature>
<dbReference type="Proteomes" id="UP000002630">
    <property type="component" value="Linkage Group LG25"/>
</dbReference>
<dbReference type="FunFam" id="3.40.50.11860:FF:000001">
    <property type="entry name" value="2-(3-amino-3-carboxypropyl)histidine synthase subunit 2"/>
    <property type="match status" value="1"/>
</dbReference>
<dbReference type="Pfam" id="PF01866">
    <property type="entry name" value="Diphthamide_syn"/>
    <property type="match status" value="2"/>
</dbReference>
<sequence length="897" mass="92971">MAASVKIEFDDGSRVISQTLEDAAEVVDPRMAGGGVLSAGKRPASCSIDDFYEIPRTTAFIADGNFRRVALQFPDVLLREAPEVLWTLQARLRKLAAGGVRSVSQVGREEEGEGKGPSEVATTAPPLIFVTGDTSYGSCCVDEVSAQHLKADAIVHYGRACLSPTNSSVPVLYVFGRGDLDVQHLASTLLSGPLSATAAATPGSSGTSSGRQGGDDDSPSSPSTAGAEGGGSGTGGMPPPVLLLYDVTYAYAIPALLERLDAAGGSKRGRLVVGFPTSEAYSPMTGGCAKPAAAGYGCGATSTKGEGGGSDGCGRSDRGPPCTGDSRSAEKETTGECCRRSGGENAGCGTGGRGTGHPSREGALGGQGGAGPREPSGSSTVESDASSTPRPAGAVSSPPSASSSTTSGGLGNPGQGTPSTPETDTRTPGQSAGAAPGEGGAALSTAGTPAPLSSCQRKRRVRIGGLGVDLESEEELRRHKLVFVGGEGRQLSNVLMRCAGCVDRMRYDPCLPPGERVIGDTRKGNKDLMRRYYLVQRAREAGVIGIVVGTLGVQRYGSVVRSVRKMIEDAGRKAYTLAVGKVNVAKLANFAEVDVFCLVACAENSLLDSREFHAPVVTPLELEVALRKREWDGFYSTDFDDLLELEPPASERSGAASLNPTVASDGIESLAIGDSSPTRAAQSADDDEGDEPFFSLVTGTYQNKPGVSRKKAEGHHTGTGGSAGALVGVGDRSLVEWSSPAADFLGKREFKGLEALVGQTEAKAATPGQSGIASDYGGALGDRPQYHIYLEEVDTLPDVWARRRALPGELPAAEAGQLLLAGRAYANLPTEVCLVFLKIDRRKQKDWRPMGSRYAIVGPSAPCECVVVDVCCPANIVWVADMGHAAKHERSLWLMIS</sequence>
<comment type="pathway">
    <text evidence="2">Protein modification; peptidyl-diphthamide biosynthesis.</text>
</comment>
<feature type="compositionally biased region" description="Gly residues" evidence="7">
    <location>
        <begin position="344"/>
        <end position="355"/>
    </location>
</feature>
<evidence type="ECO:0008006" key="10">
    <source>
        <dbReference type="Google" id="ProtNLM"/>
    </source>
</evidence>
<evidence type="ECO:0000256" key="7">
    <source>
        <dbReference type="SAM" id="MobiDB-lite"/>
    </source>
</evidence>
<accession>D7FY72</accession>
<name>D7FY72_ECTSI</name>
<comment type="similarity">
    <text evidence="3">Belongs to the DPH1/DPH2 family. DPH2 subfamily.</text>
</comment>
<dbReference type="GO" id="GO:0051536">
    <property type="term" value="F:iron-sulfur cluster binding"/>
    <property type="evidence" value="ECO:0007669"/>
    <property type="project" value="UniProtKB-KW"/>
</dbReference>
<evidence type="ECO:0000256" key="1">
    <source>
        <dbReference type="ARBA" id="ARBA00001966"/>
    </source>
</evidence>
<keyword evidence="6" id="KW-0411">Iron-sulfur</keyword>
<feature type="compositionally biased region" description="Polar residues" evidence="7">
    <location>
        <begin position="415"/>
        <end position="428"/>
    </location>
</feature>
<dbReference type="GO" id="GO:0090560">
    <property type="term" value="F:2-(3-amino-3-carboxypropyl)histidine synthase activity"/>
    <property type="evidence" value="ECO:0007669"/>
    <property type="project" value="InterPro"/>
</dbReference>
<dbReference type="AlphaFoldDB" id="D7FY72"/>
<feature type="compositionally biased region" description="Low complexity" evidence="7">
    <location>
        <begin position="391"/>
        <end position="407"/>
    </location>
</feature>
<dbReference type="InterPro" id="IPR042263">
    <property type="entry name" value="DPH1/DPH2_1"/>
</dbReference>
<feature type="compositionally biased region" description="Polar residues" evidence="7">
    <location>
        <begin position="378"/>
        <end position="389"/>
    </location>
</feature>
<evidence type="ECO:0000256" key="5">
    <source>
        <dbReference type="ARBA" id="ARBA00023004"/>
    </source>
</evidence>
<feature type="region of interest" description="Disordered" evidence="7">
    <location>
        <begin position="667"/>
        <end position="724"/>
    </location>
</feature>
<dbReference type="UniPathway" id="UPA00559"/>
<evidence type="ECO:0000313" key="8">
    <source>
        <dbReference type="EMBL" id="CBJ26511.1"/>
    </source>
</evidence>
<dbReference type="InterPro" id="IPR042265">
    <property type="entry name" value="DPH1/DPH2_3"/>
</dbReference>
<keyword evidence="9" id="KW-1185">Reference proteome</keyword>
<proteinExistence type="inferred from homology"/>
<dbReference type="NCBIfam" id="TIGR00322">
    <property type="entry name" value="diphth2_R"/>
    <property type="match status" value="2"/>
</dbReference>
<dbReference type="PANTHER" id="PTHR10762">
    <property type="entry name" value="DIPHTHAMIDE BIOSYNTHESIS PROTEIN"/>
    <property type="match status" value="1"/>
</dbReference>
<dbReference type="SFLD" id="SFLDS00032">
    <property type="entry name" value="Radical_SAM_3-amino-3-carboxyp"/>
    <property type="match status" value="1"/>
</dbReference>
<gene>
    <name evidence="8" type="ORF">Esi_0034_0065</name>
</gene>
<organism evidence="8 9">
    <name type="scientific">Ectocarpus siliculosus</name>
    <name type="common">Brown alga</name>
    <name type="synonym">Conferva siliculosa</name>
    <dbReference type="NCBI Taxonomy" id="2880"/>
    <lineage>
        <taxon>Eukaryota</taxon>
        <taxon>Sar</taxon>
        <taxon>Stramenopiles</taxon>
        <taxon>Ochrophyta</taxon>
        <taxon>PX clade</taxon>
        <taxon>Phaeophyceae</taxon>
        <taxon>Ectocarpales</taxon>
        <taxon>Ectocarpaceae</taxon>
        <taxon>Ectocarpus</taxon>
    </lineage>
</organism>
<keyword evidence="5" id="KW-0408">Iron</keyword>
<dbReference type="GO" id="GO:0017183">
    <property type="term" value="P:protein histidyl modification to diphthamide"/>
    <property type="evidence" value="ECO:0007669"/>
    <property type="project" value="UniProtKB-UniPathway"/>
</dbReference>
<keyword evidence="4" id="KW-0479">Metal-binding</keyword>